<dbReference type="AlphaFoldDB" id="A0A5E7FJR5"/>
<sequence>MLTLSSEHLQREIQAAALKAIELFRKDFPNVEVCGFALYSDADARSLAPAFNTKDHLARVQAENPEDRLYFKWSPAEWSHEAFGGHYFADLSKTLWSMVDATSLDHFEQHRRQVFEICVAAMQTLTGSTFEHAIQVFSVAGFESTHEEIAWICALNTPEQADEFKSWLEQHSDG</sequence>
<accession>A0A5E7FJR5</accession>
<proteinExistence type="predicted"/>
<dbReference type="Pfam" id="PF14136">
    <property type="entry name" value="DUF4303"/>
    <property type="match status" value="1"/>
</dbReference>
<protein>
    <recommendedName>
        <fullName evidence="3">DUF4303 domain-containing protein</fullName>
    </recommendedName>
</protein>
<evidence type="ECO:0000313" key="1">
    <source>
        <dbReference type="EMBL" id="VVO39456.1"/>
    </source>
</evidence>
<name>A0A5E7FJR5_PSEFL</name>
<reference evidence="1 2" key="1">
    <citation type="submission" date="2019-09" db="EMBL/GenBank/DDBJ databases">
        <authorList>
            <person name="Chandra G."/>
            <person name="Truman W A."/>
        </authorList>
    </citation>
    <scope>NUCLEOTIDE SEQUENCE [LARGE SCALE GENOMIC DNA]</scope>
    <source>
        <strain evidence="1">PS710</strain>
    </source>
</reference>
<gene>
    <name evidence="1" type="ORF">PS710_05715</name>
</gene>
<dbReference type="EMBL" id="CABVHW010000031">
    <property type="protein sequence ID" value="VVO39456.1"/>
    <property type="molecule type" value="Genomic_DNA"/>
</dbReference>
<organism evidence="1 2">
    <name type="scientific">Pseudomonas fluorescens</name>
    <dbReference type="NCBI Taxonomy" id="294"/>
    <lineage>
        <taxon>Bacteria</taxon>
        <taxon>Pseudomonadati</taxon>
        <taxon>Pseudomonadota</taxon>
        <taxon>Gammaproteobacteria</taxon>
        <taxon>Pseudomonadales</taxon>
        <taxon>Pseudomonadaceae</taxon>
        <taxon>Pseudomonas</taxon>
    </lineage>
</organism>
<dbReference type="InterPro" id="IPR025409">
    <property type="entry name" value="DUF4303"/>
</dbReference>
<dbReference type="Proteomes" id="UP000381093">
    <property type="component" value="Unassembled WGS sequence"/>
</dbReference>
<evidence type="ECO:0000313" key="2">
    <source>
        <dbReference type="Proteomes" id="UP000381093"/>
    </source>
</evidence>
<dbReference type="RefSeq" id="WP_191627612.1">
    <property type="nucleotide sequence ID" value="NZ_CABVHW010000031.1"/>
</dbReference>
<evidence type="ECO:0008006" key="3">
    <source>
        <dbReference type="Google" id="ProtNLM"/>
    </source>
</evidence>